<dbReference type="InterPro" id="IPR036156">
    <property type="entry name" value="Beta-gal/glucu_dom_sf"/>
</dbReference>
<evidence type="ECO:0000256" key="1">
    <source>
        <dbReference type="ARBA" id="ARBA00000829"/>
    </source>
</evidence>
<dbReference type="InterPro" id="IPR041625">
    <property type="entry name" value="Beta-mannosidase_Ig"/>
</dbReference>
<dbReference type="Pfam" id="PF17753">
    <property type="entry name" value="Ig_mannosidase"/>
    <property type="match status" value="1"/>
</dbReference>
<keyword evidence="5" id="KW-0325">Glycoprotein</keyword>
<sequence length="825" mass="90646">MRDAIGVWRIRDCAPGEGLAIDAARGSGDGWIPACAPGDTYRALIAAGRLADPFEGRNEAAAAWVRDREWWWHARIDIAEALPGETIELLFEGLDTFADVYLDGVLLGRADNMFRGWRFDLANIAAGKHDLALCFHPTRPMVEGAPLPAWTSFTDRINASRRTLMRKAQFGWGWDWGPDLPTVGIWQPVRVVRRRAAEIHSLGFATLSIADESAEVRIDIRMSEPAMATIELLDPDGRTVATTTVHGSGSVTMTVPAPRLWWTFDLGAHPLYTLTAKVDGAPEQARRVGIRTIAIDQSPDPDEPGTTFFRFVLNGVPIFAKGTNWVPASSYVGAISEGTYRDLLARAVDGNMNMVRVWGGGIYEPDVFYDECDRLGLLVWQDFMFACAPYPDDTAFLDNVKAEIAEQVARLRHHACLALWCGNNENQAIQFFEDHATGTTTPLAGLAIYDALIPAVLADLDPVTPYWPSSPWGGPSPNSMRGGDVHNWTVWHGVPPVPDTEAVGHTDRSPEGIAFTRFAEDKARFVSEFGIQGAPDIGTLRRWMAPEDLTLGSQGFLDRIKDVADKMTAMMTPFTGTPETLEEYVDFSMLTQAEGLAFGIEHYRRRKPHCSGALIWQHNDCWPCVSWSLIDFDGVAKASFYAVTRAFAPVLASFRRTGNEVELWITNDRLEPVRDIATIALARLSGGNDWNEAIAFEVPANASRRVWRGTLAAASDRILTVRSESGTFHPNRLLPGPVKDLALDSDPGLTATFTPIDGALHVVIEAERYALGVALRSDDPALRFTDNHFDLASGERHRVGVTNKTGGGVNLGSIAIACWNGKAKR</sequence>
<feature type="domain" description="Beta-mannosidase-like galactose-binding" evidence="9">
    <location>
        <begin position="28"/>
        <end position="187"/>
    </location>
</feature>
<dbReference type="SUPFAM" id="SSF51445">
    <property type="entry name" value="(Trans)glycosidases"/>
    <property type="match status" value="1"/>
</dbReference>
<evidence type="ECO:0000259" key="8">
    <source>
        <dbReference type="Pfam" id="PF17786"/>
    </source>
</evidence>
<comment type="pathway">
    <text evidence="2">Glycan metabolism; N-glycan degradation.</text>
</comment>
<dbReference type="InterPro" id="IPR013783">
    <property type="entry name" value="Ig-like_fold"/>
</dbReference>
<organism evidence="10 11">
    <name type="scientific">Sphingomonas oryzagri</name>
    <dbReference type="NCBI Taxonomy" id="3042314"/>
    <lineage>
        <taxon>Bacteria</taxon>
        <taxon>Pseudomonadati</taxon>
        <taxon>Pseudomonadota</taxon>
        <taxon>Alphaproteobacteria</taxon>
        <taxon>Sphingomonadales</taxon>
        <taxon>Sphingomonadaceae</taxon>
        <taxon>Sphingomonas</taxon>
    </lineage>
</organism>
<gene>
    <name evidence="10" type="ORF">QGN17_10155</name>
</gene>
<proteinExistence type="predicted"/>
<dbReference type="SUPFAM" id="SSF49303">
    <property type="entry name" value="beta-Galactosidase/glucuronidase domain"/>
    <property type="match status" value="2"/>
</dbReference>
<dbReference type="InterPro" id="IPR017853">
    <property type="entry name" value="GH"/>
</dbReference>
<evidence type="ECO:0000259" key="9">
    <source>
        <dbReference type="Pfam" id="PF22666"/>
    </source>
</evidence>
<dbReference type="SUPFAM" id="SSF49785">
    <property type="entry name" value="Galactose-binding domain-like"/>
    <property type="match status" value="1"/>
</dbReference>
<dbReference type="Gene3D" id="3.20.20.80">
    <property type="entry name" value="Glycosidases"/>
    <property type="match status" value="1"/>
</dbReference>
<dbReference type="EMBL" id="JARYGZ010000001">
    <property type="protein sequence ID" value="MDH7639092.1"/>
    <property type="molecule type" value="Genomic_DNA"/>
</dbReference>
<dbReference type="Proteomes" id="UP001160625">
    <property type="component" value="Unassembled WGS sequence"/>
</dbReference>
<dbReference type="RefSeq" id="WP_281044358.1">
    <property type="nucleotide sequence ID" value="NZ_JARYGZ010000001.1"/>
</dbReference>
<feature type="domain" description="Beta-mannosidase Ig-fold" evidence="7">
    <location>
        <begin position="746"/>
        <end position="803"/>
    </location>
</feature>
<name>A0ABT6N1X6_9SPHN</name>
<reference evidence="10" key="1">
    <citation type="submission" date="2023-04" db="EMBL/GenBank/DDBJ databases">
        <title>Sphingomonas sp. MAHUQ-71 isolated from rice field.</title>
        <authorList>
            <person name="Huq M.A."/>
        </authorList>
    </citation>
    <scope>NUCLEOTIDE SEQUENCE</scope>
    <source>
        <strain evidence="10">MAHUQ-71</strain>
    </source>
</reference>
<evidence type="ECO:0000256" key="5">
    <source>
        <dbReference type="ARBA" id="ARBA00023180"/>
    </source>
</evidence>
<protein>
    <recommendedName>
        <fullName evidence="3">beta-mannosidase</fullName>
        <ecNumber evidence="3">3.2.1.25</ecNumber>
    </recommendedName>
</protein>
<evidence type="ECO:0000256" key="4">
    <source>
        <dbReference type="ARBA" id="ARBA00022801"/>
    </source>
</evidence>
<evidence type="ECO:0000256" key="2">
    <source>
        <dbReference type="ARBA" id="ARBA00004740"/>
    </source>
</evidence>
<evidence type="ECO:0000313" key="11">
    <source>
        <dbReference type="Proteomes" id="UP001160625"/>
    </source>
</evidence>
<dbReference type="EC" id="3.2.1.25" evidence="3"/>
<evidence type="ECO:0000256" key="6">
    <source>
        <dbReference type="ARBA" id="ARBA00023295"/>
    </source>
</evidence>
<dbReference type="Gene3D" id="2.60.40.10">
    <property type="entry name" value="Immunoglobulins"/>
    <property type="match status" value="2"/>
</dbReference>
<dbReference type="Pfam" id="PF22666">
    <property type="entry name" value="Glyco_hydro_2_N2"/>
    <property type="match status" value="1"/>
</dbReference>
<evidence type="ECO:0000259" key="7">
    <source>
        <dbReference type="Pfam" id="PF17753"/>
    </source>
</evidence>
<dbReference type="Pfam" id="PF17786">
    <property type="entry name" value="Mannosidase_ig"/>
    <property type="match status" value="1"/>
</dbReference>
<feature type="domain" description="Mannosidase Ig/CBM-like" evidence="8">
    <location>
        <begin position="660"/>
        <end position="739"/>
    </location>
</feature>
<dbReference type="InterPro" id="IPR054593">
    <property type="entry name" value="Beta-mannosidase-like_N2"/>
</dbReference>
<keyword evidence="11" id="KW-1185">Reference proteome</keyword>
<comment type="catalytic activity">
    <reaction evidence="1">
        <text>Hydrolysis of terminal, non-reducing beta-D-mannose residues in beta-D-mannosides.</text>
        <dbReference type="EC" id="3.2.1.25"/>
    </reaction>
</comment>
<dbReference type="PANTHER" id="PTHR43730:SF1">
    <property type="entry name" value="BETA-MANNOSIDASE"/>
    <property type="match status" value="1"/>
</dbReference>
<keyword evidence="6" id="KW-0326">Glycosidase</keyword>
<dbReference type="InterPro" id="IPR008979">
    <property type="entry name" value="Galactose-bd-like_sf"/>
</dbReference>
<dbReference type="InterPro" id="IPR041447">
    <property type="entry name" value="Mannosidase_ig"/>
</dbReference>
<comment type="caution">
    <text evidence="10">The sequence shown here is derived from an EMBL/GenBank/DDBJ whole genome shotgun (WGS) entry which is preliminary data.</text>
</comment>
<evidence type="ECO:0000313" key="10">
    <source>
        <dbReference type="EMBL" id="MDH7639092.1"/>
    </source>
</evidence>
<dbReference type="PANTHER" id="PTHR43730">
    <property type="entry name" value="BETA-MANNOSIDASE"/>
    <property type="match status" value="1"/>
</dbReference>
<accession>A0ABT6N1X6</accession>
<dbReference type="InterPro" id="IPR050887">
    <property type="entry name" value="Beta-mannosidase_GH2"/>
</dbReference>
<keyword evidence="4" id="KW-0378">Hydrolase</keyword>
<dbReference type="Gene3D" id="2.60.120.260">
    <property type="entry name" value="Galactose-binding domain-like"/>
    <property type="match status" value="1"/>
</dbReference>
<evidence type="ECO:0000256" key="3">
    <source>
        <dbReference type="ARBA" id="ARBA00012754"/>
    </source>
</evidence>